<reference evidence="1" key="1">
    <citation type="submission" date="2020-06" db="EMBL/GenBank/DDBJ databases">
        <authorList>
            <person name="Li T."/>
            <person name="Hu X."/>
            <person name="Zhang T."/>
            <person name="Song X."/>
            <person name="Zhang H."/>
            <person name="Dai N."/>
            <person name="Sheng W."/>
            <person name="Hou X."/>
            <person name="Wei L."/>
        </authorList>
    </citation>
    <scope>NUCLEOTIDE SEQUENCE</scope>
    <source>
        <strain evidence="1">G02</strain>
        <tissue evidence="1">Leaf</tissue>
    </source>
</reference>
<reference evidence="1" key="2">
    <citation type="journal article" date="2024" name="Plant">
        <title>Genomic evolution and insights into agronomic trait innovations of Sesamum species.</title>
        <authorList>
            <person name="Miao H."/>
            <person name="Wang L."/>
            <person name="Qu L."/>
            <person name="Liu H."/>
            <person name="Sun Y."/>
            <person name="Le M."/>
            <person name="Wang Q."/>
            <person name="Wei S."/>
            <person name="Zheng Y."/>
            <person name="Lin W."/>
            <person name="Duan Y."/>
            <person name="Cao H."/>
            <person name="Xiong S."/>
            <person name="Wang X."/>
            <person name="Wei L."/>
            <person name="Li C."/>
            <person name="Ma Q."/>
            <person name="Ju M."/>
            <person name="Zhao R."/>
            <person name="Li G."/>
            <person name="Mu C."/>
            <person name="Tian Q."/>
            <person name="Mei H."/>
            <person name="Zhang T."/>
            <person name="Gao T."/>
            <person name="Zhang H."/>
        </authorList>
    </citation>
    <scope>NUCLEOTIDE SEQUENCE</scope>
    <source>
        <strain evidence="1">G02</strain>
    </source>
</reference>
<name>A0AAW2REC2_SESRA</name>
<comment type="caution">
    <text evidence="1">The sequence shown here is derived from an EMBL/GenBank/DDBJ whole genome shotgun (WGS) entry which is preliminary data.</text>
</comment>
<dbReference type="AlphaFoldDB" id="A0AAW2REC2"/>
<evidence type="ECO:0000313" key="1">
    <source>
        <dbReference type="EMBL" id="KAL0378328.1"/>
    </source>
</evidence>
<organism evidence="1">
    <name type="scientific">Sesamum radiatum</name>
    <name type="common">Black benniseed</name>
    <dbReference type="NCBI Taxonomy" id="300843"/>
    <lineage>
        <taxon>Eukaryota</taxon>
        <taxon>Viridiplantae</taxon>
        <taxon>Streptophyta</taxon>
        <taxon>Embryophyta</taxon>
        <taxon>Tracheophyta</taxon>
        <taxon>Spermatophyta</taxon>
        <taxon>Magnoliopsida</taxon>
        <taxon>eudicotyledons</taxon>
        <taxon>Gunneridae</taxon>
        <taxon>Pentapetalae</taxon>
        <taxon>asterids</taxon>
        <taxon>lamiids</taxon>
        <taxon>Lamiales</taxon>
        <taxon>Pedaliaceae</taxon>
        <taxon>Sesamum</taxon>
    </lineage>
</organism>
<gene>
    <name evidence="1" type="ORF">Sradi_3138300</name>
</gene>
<sequence>MLVYVDDVLFASPTESLITPVKAYLHDLFTLNDLGPAKYFLGLEGLELARSSAGTCVTQCKYVKEPYRRLVGHLLHLRLTRLDVSYGAEELSQFVHRPCQQHGRARGCSFLLITPFNSWLTVMRIGRAAWILDVL</sequence>
<protein>
    <recommendedName>
        <fullName evidence="2">Reverse transcriptase Ty1/copia-type domain-containing protein</fullName>
    </recommendedName>
</protein>
<evidence type="ECO:0008006" key="2">
    <source>
        <dbReference type="Google" id="ProtNLM"/>
    </source>
</evidence>
<dbReference type="EMBL" id="JACGWJ010000013">
    <property type="protein sequence ID" value="KAL0378328.1"/>
    <property type="molecule type" value="Genomic_DNA"/>
</dbReference>
<proteinExistence type="predicted"/>
<accession>A0AAW2REC2</accession>